<keyword evidence="5" id="KW-0456">Lyase</keyword>
<dbReference type="EMBL" id="OY726397">
    <property type="protein sequence ID" value="CAJ1498065.1"/>
    <property type="molecule type" value="Genomic_DNA"/>
</dbReference>
<evidence type="ECO:0000313" key="10">
    <source>
        <dbReference type="Proteomes" id="UP001190465"/>
    </source>
</evidence>
<name>A0ABM9LFB4_9MYCO</name>
<evidence type="ECO:0000256" key="6">
    <source>
        <dbReference type="ARBA" id="ARBA00023709"/>
    </source>
</evidence>
<evidence type="ECO:0000256" key="8">
    <source>
        <dbReference type="RuleBase" id="RU003707"/>
    </source>
</evidence>
<reference evidence="9 10" key="1">
    <citation type="submission" date="2023-08" db="EMBL/GenBank/DDBJ databases">
        <authorList>
            <person name="Folkvardsen B D."/>
            <person name="Norman A."/>
        </authorList>
    </citation>
    <scope>NUCLEOTIDE SEQUENCE [LARGE SCALE GENOMIC DNA]</scope>
    <source>
        <strain evidence="9 10">Mu0053</strain>
    </source>
</reference>
<comment type="similarity">
    <text evidence="2 8">Belongs to the enoyl-CoA hydratase/isomerase family.</text>
</comment>
<keyword evidence="10" id="KW-1185">Reference proteome</keyword>
<dbReference type="PANTHER" id="PTHR11941:SF169">
    <property type="entry name" value="(7AS)-7A-METHYL-1,5-DIOXO-2,3,5,6,7,7A-HEXAHYDRO-1H-INDENE-CARBOXYL-COA HYDROLASE"/>
    <property type="match status" value="1"/>
</dbReference>
<dbReference type="Pfam" id="PF00378">
    <property type="entry name" value="ECH_1"/>
    <property type="match status" value="1"/>
</dbReference>
<evidence type="ECO:0000256" key="5">
    <source>
        <dbReference type="ARBA" id="ARBA00023239"/>
    </source>
</evidence>
<evidence type="ECO:0000256" key="7">
    <source>
        <dbReference type="ARBA" id="ARBA00023717"/>
    </source>
</evidence>
<dbReference type="InterPro" id="IPR029045">
    <property type="entry name" value="ClpP/crotonase-like_dom_sf"/>
</dbReference>
<protein>
    <submittedName>
        <fullName evidence="9">Enoyl-CoA hydratase-related protein</fullName>
    </submittedName>
</protein>
<evidence type="ECO:0000313" key="9">
    <source>
        <dbReference type="EMBL" id="CAJ1498065.1"/>
    </source>
</evidence>
<dbReference type="InterPro" id="IPR014748">
    <property type="entry name" value="Enoyl-CoA_hydra_C"/>
</dbReference>
<evidence type="ECO:0000256" key="2">
    <source>
        <dbReference type="ARBA" id="ARBA00005254"/>
    </source>
</evidence>
<evidence type="ECO:0000256" key="3">
    <source>
        <dbReference type="ARBA" id="ARBA00022832"/>
    </source>
</evidence>
<accession>A0ABM9LFB4</accession>
<dbReference type="InterPro" id="IPR001753">
    <property type="entry name" value="Enoyl-CoA_hydra/iso"/>
</dbReference>
<dbReference type="CDD" id="cd06558">
    <property type="entry name" value="crotonase-like"/>
    <property type="match status" value="1"/>
</dbReference>
<gene>
    <name evidence="9" type="ORF">MU0053_001065</name>
</gene>
<comment type="catalytic activity">
    <reaction evidence="7">
        <text>a 4-saturated-(3S)-3-hydroxyacyl-CoA = a (3E)-enoyl-CoA + H2O</text>
        <dbReference type="Rhea" id="RHEA:20724"/>
        <dbReference type="ChEBI" id="CHEBI:15377"/>
        <dbReference type="ChEBI" id="CHEBI:58521"/>
        <dbReference type="ChEBI" id="CHEBI:137480"/>
        <dbReference type="EC" id="4.2.1.17"/>
    </reaction>
</comment>
<dbReference type="InterPro" id="IPR018376">
    <property type="entry name" value="Enoyl-CoA_hyd/isom_CS"/>
</dbReference>
<keyword evidence="4" id="KW-0443">Lipid metabolism</keyword>
<comment type="function">
    <text evidence="1">Could possibly oxidize fatty acids using specific components.</text>
</comment>
<dbReference type="RefSeq" id="WP_308481343.1">
    <property type="nucleotide sequence ID" value="NZ_OY726397.1"/>
</dbReference>
<keyword evidence="3" id="KW-0276">Fatty acid metabolism</keyword>
<organism evidence="9 10">
    <name type="scientific">[Mycobacterium] burgundiense</name>
    <dbReference type="NCBI Taxonomy" id="3064286"/>
    <lineage>
        <taxon>Bacteria</taxon>
        <taxon>Bacillati</taxon>
        <taxon>Actinomycetota</taxon>
        <taxon>Actinomycetes</taxon>
        <taxon>Mycobacteriales</taxon>
        <taxon>Mycobacteriaceae</taxon>
        <taxon>Mycolicibacterium</taxon>
    </lineage>
</organism>
<dbReference type="Gene3D" id="1.10.12.10">
    <property type="entry name" value="Lyase 2-enoyl-coa Hydratase, Chain A, domain 2"/>
    <property type="match status" value="1"/>
</dbReference>
<dbReference type="Gene3D" id="3.90.226.10">
    <property type="entry name" value="2-enoyl-CoA Hydratase, Chain A, domain 1"/>
    <property type="match status" value="1"/>
</dbReference>
<dbReference type="SUPFAM" id="SSF52096">
    <property type="entry name" value="ClpP/crotonase"/>
    <property type="match status" value="1"/>
</dbReference>
<proteinExistence type="inferred from homology"/>
<dbReference type="PANTHER" id="PTHR11941">
    <property type="entry name" value="ENOYL-COA HYDRATASE-RELATED"/>
    <property type="match status" value="1"/>
</dbReference>
<comment type="catalytic activity">
    <reaction evidence="6">
        <text>a (3S)-3-hydroxyacyl-CoA = a (2E)-enoyl-CoA + H2O</text>
        <dbReference type="Rhea" id="RHEA:16105"/>
        <dbReference type="ChEBI" id="CHEBI:15377"/>
        <dbReference type="ChEBI" id="CHEBI:57318"/>
        <dbReference type="ChEBI" id="CHEBI:58856"/>
        <dbReference type="EC" id="4.2.1.17"/>
    </reaction>
</comment>
<evidence type="ECO:0000256" key="4">
    <source>
        <dbReference type="ARBA" id="ARBA00023098"/>
    </source>
</evidence>
<dbReference type="PROSITE" id="PS00166">
    <property type="entry name" value="ENOYL_COA_HYDRATASE"/>
    <property type="match status" value="1"/>
</dbReference>
<sequence>MTDSTQDVPAALVERRGNVMIITLNRPEARNAVNAAVSTAVGNALHEAQNDPEVRAVVLTGAGDKSFCAGADLKAISRRENLHHPEHPEWGFAGYVSHFIDKPTIAAVNGTALGGGTELALASDLVVAEERAKFGLPEVKRGLMAAAGGVFRIVDQLPRRIGLELMFTGEPMTSADALRWGLINQVVPDDTVLEAALALAERITGNAPLAVQASKRVAYGADNGAVAGDAPNWERNAREMGALLRTEDAMEGPMAFAQKRAPVWKAK</sequence>
<evidence type="ECO:0000256" key="1">
    <source>
        <dbReference type="ARBA" id="ARBA00002994"/>
    </source>
</evidence>
<dbReference type="Proteomes" id="UP001190465">
    <property type="component" value="Chromosome"/>
</dbReference>